<feature type="region of interest" description="Disordered" evidence="1">
    <location>
        <begin position="1"/>
        <end position="71"/>
    </location>
</feature>
<sequence length="71" mass="8040">MAGGVEMEPRQPGNTSMPDFRELHDRVIAEPTDAPQLVIKTNLDPKDSSEENPYYRKGSNKDALEKYFEGK</sequence>
<evidence type="ECO:0000313" key="3">
    <source>
        <dbReference type="Proteomes" id="UP001156102"/>
    </source>
</evidence>
<feature type="compositionally biased region" description="Basic and acidic residues" evidence="1">
    <location>
        <begin position="59"/>
        <end position="71"/>
    </location>
</feature>
<name>A0AA41XD71_9BACI</name>
<proteinExistence type="predicted"/>
<dbReference type="RefSeq" id="WP_254760630.1">
    <property type="nucleotide sequence ID" value="NZ_JANCLT010000014.1"/>
</dbReference>
<protein>
    <submittedName>
        <fullName evidence="2">Uncharacterized protein</fullName>
    </submittedName>
</protein>
<feature type="compositionally biased region" description="Basic and acidic residues" evidence="1">
    <location>
        <begin position="19"/>
        <end position="28"/>
    </location>
</feature>
<keyword evidence="3" id="KW-1185">Reference proteome</keyword>
<comment type="caution">
    <text evidence="2">The sequence shown here is derived from an EMBL/GenBank/DDBJ whole genome shotgun (WGS) entry which is preliminary data.</text>
</comment>
<reference evidence="2" key="1">
    <citation type="submission" date="2022-07" db="EMBL/GenBank/DDBJ databases">
        <authorList>
            <person name="Li W.-J."/>
            <person name="Deng Q.-Q."/>
        </authorList>
    </citation>
    <scope>NUCLEOTIDE SEQUENCE</scope>
    <source>
        <strain evidence="2">SYSU M60031</strain>
    </source>
</reference>
<evidence type="ECO:0000313" key="2">
    <source>
        <dbReference type="EMBL" id="MCP8970703.1"/>
    </source>
</evidence>
<dbReference type="EMBL" id="JANCLT010000014">
    <property type="protein sequence ID" value="MCP8970703.1"/>
    <property type="molecule type" value="Genomic_DNA"/>
</dbReference>
<gene>
    <name evidence="2" type="ORF">NK662_19485</name>
</gene>
<dbReference type="Proteomes" id="UP001156102">
    <property type="component" value="Unassembled WGS sequence"/>
</dbReference>
<evidence type="ECO:0000256" key="1">
    <source>
        <dbReference type="SAM" id="MobiDB-lite"/>
    </source>
</evidence>
<dbReference type="AlphaFoldDB" id="A0AA41XD71"/>
<accession>A0AA41XD71</accession>
<organism evidence="2 3">
    <name type="scientific">Ectobacillus ponti</name>
    <dbReference type="NCBI Taxonomy" id="2961894"/>
    <lineage>
        <taxon>Bacteria</taxon>
        <taxon>Bacillati</taxon>
        <taxon>Bacillota</taxon>
        <taxon>Bacilli</taxon>
        <taxon>Bacillales</taxon>
        <taxon>Bacillaceae</taxon>
        <taxon>Ectobacillus</taxon>
    </lineage>
</organism>